<feature type="domain" description="HTH rpiR-type" evidence="4">
    <location>
        <begin position="3"/>
        <end position="79"/>
    </location>
</feature>
<dbReference type="InterPro" id="IPR046348">
    <property type="entry name" value="SIS_dom_sf"/>
</dbReference>
<keyword evidence="1" id="KW-0805">Transcription regulation</keyword>
<accession>A0ABY7QSW7</accession>
<evidence type="ECO:0000256" key="3">
    <source>
        <dbReference type="ARBA" id="ARBA00023163"/>
    </source>
</evidence>
<dbReference type="InterPro" id="IPR009057">
    <property type="entry name" value="Homeodomain-like_sf"/>
</dbReference>
<name>A0ABY7QSW7_9FIRM</name>
<dbReference type="PROSITE" id="PS51464">
    <property type="entry name" value="SIS"/>
    <property type="match status" value="1"/>
</dbReference>
<dbReference type="CDD" id="cd05013">
    <property type="entry name" value="SIS_RpiR"/>
    <property type="match status" value="1"/>
</dbReference>
<dbReference type="Gene3D" id="3.40.50.10490">
    <property type="entry name" value="Glucose-6-phosphate isomerase like protein, domain 1"/>
    <property type="match status" value="1"/>
</dbReference>
<dbReference type="EMBL" id="CP115667">
    <property type="protein sequence ID" value="WBW49896.1"/>
    <property type="molecule type" value="Genomic_DNA"/>
</dbReference>
<evidence type="ECO:0000259" key="4">
    <source>
        <dbReference type="PROSITE" id="PS51071"/>
    </source>
</evidence>
<dbReference type="Gene3D" id="1.10.10.10">
    <property type="entry name" value="Winged helix-like DNA-binding domain superfamily/Winged helix DNA-binding domain"/>
    <property type="match status" value="1"/>
</dbReference>
<dbReference type="PANTHER" id="PTHR30514:SF1">
    <property type="entry name" value="HTH-TYPE TRANSCRIPTIONAL REGULATOR HEXR-RELATED"/>
    <property type="match status" value="1"/>
</dbReference>
<reference evidence="6 7" key="1">
    <citation type="submission" date="2023-01" db="EMBL/GenBank/DDBJ databases">
        <authorList>
            <person name="Lee S.H."/>
            <person name="Jung H.S."/>
            <person name="Yun J.U."/>
        </authorList>
    </citation>
    <scope>NUCLEOTIDE SEQUENCE [LARGE SCALE GENOMIC DNA]</scope>
    <source>
        <strain evidence="6 7">CBA3646</strain>
    </source>
</reference>
<dbReference type="InterPro" id="IPR000281">
    <property type="entry name" value="HTH_RpiR"/>
</dbReference>
<evidence type="ECO:0000313" key="6">
    <source>
        <dbReference type="EMBL" id="WBW49896.1"/>
    </source>
</evidence>
<dbReference type="InterPro" id="IPR035472">
    <property type="entry name" value="RpiR-like_SIS"/>
</dbReference>
<dbReference type="PANTHER" id="PTHR30514">
    <property type="entry name" value="GLUCOKINASE"/>
    <property type="match status" value="1"/>
</dbReference>
<proteinExistence type="predicted"/>
<organism evidence="6 7">
    <name type="scientific">Peptoniphilus equinus</name>
    <dbReference type="NCBI Taxonomy" id="3016343"/>
    <lineage>
        <taxon>Bacteria</taxon>
        <taxon>Bacillati</taxon>
        <taxon>Bacillota</taxon>
        <taxon>Tissierellia</taxon>
        <taxon>Tissierellales</taxon>
        <taxon>Peptoniphilaceae</taxon>
        <taxon>Peptoniphilus</taxon>
    </lineage>
</organism>
<feature type="domain" description="SIS" evidence="5">
    <location>
        <begin position="130"/>
        <end position="269"/>
    </location>
</feature>
<dbReference type="Proteomes" id="UP001210339">
    <property type="component" value="Chromosome"/>
</dbReference>
<gene>
    <name evidence="6" type="ORF">O6R05_07810</name>
</gene>
<dbReference type="SUPFAM" id="SSF53697">
    <property type="entry name" value="SIS domain"/>
    <property type="match status" value="1"/>
</dbReference>
<keyword evidence="7" id="KW-1185">Reference proteome</keyword>
<evidence type="ECO:0000313" key="7">
    <source>
        <dbReference type="Proteomes" id="UP001210339"/>
    </source>
</evidence>
<dbReference type="Pfam" id="PF01418">
    <property type="entry name" value="HTH_6"/>
    <property type="match status" value="1"/>
</dbReference>
<dbReference type="InterPro" id="IPR047640">
    <property type="entry name" value="RpiR-like"/>
</dbReference>
<evidence type="ECO:0000256" key="2">
    <source>
        <dbReference type="ARBA" id="ARBA00023125"/>
    </source>
</evidence>
<keyword evidence="2" id="KW-0238">DNA-binding</keyword>
<protein>
    <submittedName>
        <fullName evidence="6">MurR/RpiR family transcriptional regulator</fullName>
    </submittedName>
</protein>
<evidence type="ECO:0000259" key="5">
    <source>
        <dbReference type="PROSITE" id="PS51464"/>
    </source>
</evidence>
<dbReference type="Pfam" id="PF01380">
    <property type="entry name" value="SIS"/>
    <property type="match status" value="1"/>
</dbReference>
<dbReference type="InterPro" id="IPR001347">
    <property type="entry name" value="SIS_dom"/>
</dbReference>
<keyword evidence="3" id="KW-0804">Transcription</keyword>
<dbReference type="SUPFAM" id="SSF46689">
    <property type="entry name" value="Homeodomain-like"/>
    <property type="match status" value="1"/>
</dbReference>
<evidence type="ECO:0000256" key="1">
    <source>
        <dbReference type="ARBA" id="ARBA00023015"/>
    </source>
</evidence>
<dbReference type="PROSITE" id="PS51071">
    <property type="entry name" value="HTH_RPIR"/>
    <property type="match status" value="1"/>
</dbReference>
<dbReference type="RefSeq" id="WP_271191427.1">
    <property type="nucleotide sequence ID" value="NZ_CP115667.1"/>
</dbReference>
<sequence length="290" mass="32286">MEKILEWAIAKNYRGLRPSEKKVADYLLYCDGELEDMTLVELAKKANVSQPTVLRFAKAMGYGGFKELKAAMVKERIRKGMQREDISPLYGFHVGREDLPTDVPAKVIATTIHLMREMLKSMSLKDYIKAIALIQNADNIVVYGVENSLCVVSDLVTKFLYLGLKCYSYNDYYLQHISAVNLNPKDVAIGISFSGTSRNTVDVLRGAKESGASTIVITNFENTAIAQYADVQICTGSGQFLYGDAIFSRATQLAIVDMLYMGVLISDYDRYTGNLDLNGKTIGDPTYEIK</sequence>
<dbReference type="InterPro" id="IPR036388">
    <property type="entry name" value="WH-like_DNA-bd_sf"/>
</dbReference>